<evidence type="ECO:0000313" key="2">
    <source>
        <dbReference type="Proteomes" id="UP001148737"/>
    </source>
</evidence>
<comment type="caution">
    <text evidence="1">The sequence shown here is derived from an EMBL/GenBank/DDBJ whole genome shotgun (WGS) entry which is preliminary data.</text>
</comment>
<keyword evidence="2" id="KW-1185">Reference proteome</keyword>
<organism evidence="1 2">
    <name type="scientific">Lecanicillium saksenae</name>
    <dbReference type="NCBI Taxonomy" id="468837"/>
    <lineage>
        <taxon>Eukaryota</taxon>
        <taxon>Fungi</taxon>
        <taxon>Dikarya</taxon>
        <taxon>Ascomycota</taxon>
        <taxon>Pezizomycotina</taxon>
        <taxon>Sordariomycetes</taxon>
        <taxon>Hypocreomycetidae</taxon>
        <taxon>Hypocreales</taxon>
        <taxon>Cordycipitaceae</taxon>
        <taxon>Lecanicillium</taxon>
    </lineage>
</organism>
<evidence type="ECO:0000313" key="1">
    <source>
        <dbReference type="EMBL" id="KAJ3472622.1"/>
    </source>
</evidence>
<sequence>MFSKVCGRCDLLFLPCPLQSEVNGLRTLKGVALVELLPAADAAGLDADHLLPAVLGLKVAHAGRLGDVGVPHHDVVEIVADEAQALGAVHLERDGLLGPAGGRVYAVQLAVKRDAARLGLGGLGLELVEVRRAFEAVDGDLGDVLDEFGVSASCDRFYVAGEGRGRDFSLPRRGNMCEGASETQRARRRRW</sequence>
<name>A0ACC1QE01_9HYPO</name>
<reference evidence="1" key="1">
    <citation type="submission" date="2022-07" db="EMBL/GenBank/DDBJ databases">
        <title>Genome Sequence of Lecanicillium saksenae.</title>
        <authorList>
            <person name="Buettner E."/>
        </authorList>
    </citation>
    <scope>NUCLEOTIDE SEQUENCE</scope>
    <source>
        <strain evidence="1">VT-O1</strain>
    </source>
</reference>
<protein>
    <submittedName>
        <fullName evidence="1">Uncharacterized protein</fullName>
    </submittedName>
</protein>
<gene>
    <name evidence="1" type="ORF">NLG97_g10841</name>
</gene>
<dbReference type="Proteomes" id="UP001148737">
    <property type="component" value="Unassembled WGS sequence"/>
</dbReference>
<proteinExistence type="predicted"/>
<dbReference type="EMBL" id="JANAKD010002979">
    <property type="protein sequence ID" value="KAJ3472622.1"/>
    <property type="molecule type" value="Genomic_DNA"/>
</dbReference>
<accession>A0ACC1QE01</accession>